<dbReference type="InterPro" id="IPR023828">
    <property type="entry name" value="Peptidase_S8_Ser-AS"/>
</dbReference>
<comment type="caution">
    <text evidence="5">Lacks conserved residue(s) required for the propagation of feature annotation.</text>
</comment>
<reference evidence="7 8" key="1">
    <citation type="submission" date="2019-03" db="EMBL/GenBank/DDBJ databases">
        <title>Lake Tanganyika Metagenome-Assembled Genomes (MAGs).</title>
        <authorList>
            <person name="Tran P."/>
        </authorList>
    </citation>
    <scope>NUCLEOTIDE SEQUENCE [LARGE SCALE GENOMIC DNA]</scope>
    <source>
        <strain evidence="7">K_DeepCast_65m_m2_236</strain>
    </source>
</reference>
<dbReference type="GO" id="GO:0004252">
    <property type="term" value="F:serine-type endopeptidase activity"/>
    <property type="evidence" value="ECO:0007669"/>
    <property type="project" value="InterPro"/>
</dbReference>
<evidence type="ECO:0000256" key="5">
    <source>
        <dbReference type="PROSITE-ProRule" id="PRU01240"/>
    </source>
</evidence>
<keyword evidence="3" id="KW-0378">Hydrolase</keyword>
<keyword evidence="4" id="KW-0720">Serine protease</keyword>
<dbReference type="EMBL" id="VGJX01000101">
    <property type="protein sequence ID" value="MBM3274020.1"/>
    <property type="molecule type" value="Genomic_DNA"/>
</dbReference>
<accession>A0A937X4H3</accession>
<evidence type="ECO:0000256" key="1">
    <source>
        <dbReference type="ARBA" id="ARBA00011073"/>
    </source>
</evidence>
<evidence type="ECO:0000256" key="4">
    <source>
        <dbReference type="ARBA" id="ARBA00022825"/>
    </source>
</evidence>
<dbReference type="Pfam" id="PF00082">
    <property type="entry name" value="Peptidase_S8"/>
    <property type="match status" value="1"/>
</dbReference>
<feature type="domain" description="Peptidase S8/S53" evidence="6">
    <location>
        <begin position="13"/>
        <end position="256"/>
    </location>
</feature>
<dbReference type="AlphaFoldDB" id="A0A937X4H3"/>
<evidence type="ECO:0000256" key="3">
    <source>
        <dbReference type="ARBA" id="ARBA00022801"/>
    </source>
</evidence>
<dbReference type="PROSITE" id="PS00138">
    <property type="entry name" value="SUBTILASE_SER"/>
    <property type="match status" value="1"/>
</dbReference>
<dbReference type="GO" id="GO:0006508">
    <property type="term" value="P:proteolysis"/>
    <property type="evidence" value="ECO:0007669"/>
    <property type="project" value="UniProtKB-KW"/>
</dbReference>
<evidence type="ECO:0000256" key="2">
    <source>
        <dbReference type="ARBA" id="ARBA00022670"/>
    </source>
</evidence>
<keyword evidence="2" id="KW-0645">Protease</keyword>
<dbReference type="InterPro" id="IPR036852">
    <property type="entry name" value="Peptidase_S8/S53_dom_sf"/>
</dbReference>
<dbReference type="PANTHER" id="PTHR43806:SF11">
    <property type="entry name" value="CEREVISIN-RELATED"/>
    <property type="match status" value="1"/>
</dbReference>
<comment type="similarity">
    <text evidence="1 5">Belongs to the peptidase S8 family.</text>
</comment>
<feature type="non-terminal residue" evidence="7">
    <location>
        <position position="1"/>
    </location>
</feature>
<sequence length="274" mass="28011">RDASGSIDSCRGYNYDWVNAYRDIGHPGPDGHGHGTHVAGIIAAVGNNSGGSGGNIVGVAPAATILPVKTMDCNGDGQDWNIAYGIKASADQGAKVLNLSIGGPEPSPLLEDALGYAIAKGALVIVAAGNGQGSPVYYPAAYPGVIAVGAVDRDDAYQTFSNVGAQMGLVAPGGTINQSRDGILSTVPTYRSELSQSGLAYSRVSGTSQASPFVAGVAALIWSREPSLTADQIRTRLYATARDIGPAGFDFKHGWGRIDAVAALAATDHRFVAP</sequence>
<organism evidence="7 8">
    <name type="scientific">Candidatus Tanganyikabacteria bacterium</name>
    <dbReference type="NCBI Taxonomy" id="2961651"/>
    <lineage>
        <taxon>Bacteria</taxon>
        <taxon>Bacillati</taxon>
        <taxon>Candidatus Sericytochromatia</taxon>
        <taxon>Candidatus Tanganyikabacteria</taxon>
    </lineage>
</organism>
<evidence type="ECO:0000313" key="8">
    <source>
        <dbReference type="Proteomes" id="UP000703893"/>
    </source>
</evidence>
<dbReference type="Gene3D" id="3.40.50.200">
    <property type="entry name" value="Peptidase S8/S53 domain"/>
    <property type="match status" value="1"/>
</dbReference>
<dbReference type="InterPro" id="IPR015500">
    <property type="entry name" value="Peptidase_S8_subtilisin-rel"/>
</dbReference>
<dbReference type="PROSITE" id="PS51892">
    <property type="entry name" value="SUBTILASE"/>
    <property type="match status" value="1"/>
</dbReference>
<evidence type="ECO:0000313" key="7">
    <source>
        <dbReference type="EMBL" id="MBM3274020.1"/>
    </source>
</evidence>
<dbReference type="PROSITE" id="PS00137">
    <property type="entry name" value="SUBTILASE_HIS"/>
    <property type="match status" value="1"/>
</dbReference>
<dbReference type="Proteomes" id="UP000703893">
    <property type="component" value="Unassembled WGS sequence"/>
</dbReference>
<comment type="caution">
    <text evidence="7">The sequence shown here is derived from an EMBL/GenBank/DDBJ whole genome shotgun (WGS) entry which is preliminary data.</text>
</comment>
<dbReference type="InterPro" id="IPR000209">
    <property type="entry name" value="Peptidase_S8/S53_dom"/>
</dbReference>
<dbReference type="PRINTS" id="PR00723">
    <property type="entry name" value="SUBTILISIN"/>
</dbReference>
<dbReference type="InterPro" id="IPR022398">
    <property type="entry name" value="Peptidase_S8_His-AS"/>
</dbReference>
<name>A0A937X4H3_9BACT</name>
<gene>
    <name evidence="7" type="ORF">FJZ00_02620</name>
</gene>
<protein>
    <submittedName>
        <fullName evidence="7">S8 family serine peptidase</fullName>
    </submittedName>
</protein>
<dbReference type="PANTHER" id="PTHR43806">
    <property type="entry name" value="PEPTIDASE S8"/>
    <property type="match status" value="1"/>
</dbReference>
<proteinExistence type="inferred from homology"/>
<dbReference type="InterPro" id="IPR050131">
    <property type="entry name" value="Peptidase_S8_subtilisin-like"/>
</dbReference>
<dbReference type="SUPFAM" id="SSF52743">
    <property type="entry name" value="Subtilisin-like"/>
    <property type="match status" value="1"/>
</dbReference>
<evidence type="ECO:0000259" key="6">
    <source>
        <dbReference type="Pfam" id="PF00082"/>
    </source>
</evidence>